<dbReference type="AlphaFoldDB" id="A0A4U0TK45"/>
<evidence type="ECO:0008006" key="3">
    <source>
        <dbReference type="Google" id="ProtNLM"/>
    </source>
</evidence>
<evidence type="ECO:0000313" key="2">
    <source>
        <dbReference type="Proteomes" id="UP000308549"/>
    </source>
</evidence>
<proteinExistence type="predicted"/>
<comment type="caution">
    <text evidence="1">The sequence shown here is derived from an EMBL/GenBank/DDBJ whole genome shotgun (WGS) entry which is preliminary data.</text>
</comment>
<organism evidence="1 2">
    <name type="scientific">Salinomyces thailandicus</name>
    <dbReference type="NCBI Taxonomy" id="706561"/>
    <lineage>
        <taxon>Eukaryota</taxon>
        <taxon>Fungi</taxon>
        <taxon>Dikarya</taxon>
        <taxon>Ascomycota</taxon>
        <taxon>Pezizomycotina</taxon>
        <taxon>Dothideomycetes</taxon>
        <taxon>Dothideomycetidae</taxon>
        <taxon>Mycosphaerellales</taxon>
        <taxon>Teratosphaeriaceae</taxon>
        <taxon>Salinomyces</taxon>
    </lineage>
</organism>
<keyword evidence="2" id="KW-1185">Reference proteome</keyword>
<dbReference type="EMBL" id="NAJL01000080">
    <property type="protein sequence ID" value="TKA22230.1"/>
    <property type="molecule type" value="Genomic_DNA"/>
</dbReference>
<evidence type="ECO:0000313" key="1">
    <source>
        <dbReference type="EMBL" id="TKA22230.1"/>
    </source>
</evidence>
<gene>
    <name evidence="1" type="ORF">B0A50_08099</name>
</gene>
<dbReference type="OrthoDB" id="4392610at2759"/>
<dbReference type="Proteomes" id="UP000308549">
    <property type="component" value="Unassembled WGS sequence"/>
</dbReference>
<protein>
    <recommendedName>
        <fullName evidence="3">DUF1763-domain-containing protein</fullName>
    </recommendedName>
</protein>
<sequence>MHSHTPLPPNSHKALFKAYRHLYTHALRAVQYSKPARFVCRDHLRAAFRDSPAQNFQPDRINRTLEFLDGAAKSKGIEHKVLKNLVFVWWEKSKLGQRP</sequence>
<accession>A0A4U0TK45</accession>
<reference evidence="1 2" key="1">
    <citation type="submission" date="2017-03" db="EMBL/GenBank/DDBJ databases">
        <title>Genomes of endolithic fungi from Antarctica.</title>
        <authorList>
            <person name="Coleine C."/>
            <person name="Masonjones S."/>
            <person name="Stajich J.E."/>
        </authorList>
    </citation>
    <scope>NUCLEOTIDE SEQUENCE [LARGE SCALE GENOMIC DNA]</scope>
    <source>
        <strain evidence="1 2">CCFEE 6315</strain>
    </source>
</reference>
<name>A0A4U0TK45_9PEZI</name>